<organism evidence="1">
    <name type="scientific">marine sediment metagenome</name>
    <dbReference type="NCBI Taxonomy" id="412755"/>
    <lineage>
        <taxon>unclassified sequences</taxon>
        <taxon>metagenomes</taxon>
        <taxon>ecological metagenomes</taxon>
    </lineage>
</organism>
<accession>X1FSR6</accession>
<evidence type="ECO:0000313" key="1">
    <source>
        <dbReference type="EMBL" id="GAH35565.1"/>
    </source>
</evidence>
<protein>
    <submittedName>
        <fullName evidence="1">Uncharacterized protein</fullName>
    </submittedName>
</protein>
<gene>
    <name evidence="1" type="ORF">S03H2_25759</name>
</gene>
<name>X1FSR6_9ZZZZ</name>
<dbReference type="AlphaFoldDB" id="X1FSR6"/>
<dbReference type="EMBL" id="BARU01014680">
    <property type="protein sequence ID" value="GAH35565.1"/>
    <property type="molecule type" value="Genomic_DNA"/>
</dbReference>
<feature type="non-terminal residue" evidence="1">
    <location>
        <position position="96"/>
    </location>
</feature>
<comment type="caution">
    <text evidence="1">The sequence shown here is derived from an EMBL/GenBank/DDBJ whole genome shotgun (WGS) entry which is preliminary data.</text>
</comment>
<reference evidence="1" key="1">
    <citation type="journal article" date="2014" name="Front. Microbiol.">
        <title>High frequency of phylogenetically diverse reductive dehalogenase-homologous genes in deep subseafloor sedimentary metagenomes.</title>
        <authorList>
            <person name="Kawai M."/>
            <person name="Futagami T."/>
            <person name="Toyoda A."/>
            <person name="Takaki Y."/>
            <person name="Nishi S."/>
            <person name="Hori S."/>
            <person name="Arai W."/>
            <person name="Tsubouchi T."/>
            <person name="Morono Y."/>
            <person name="Uchiyama I."/>
            <person name="Ito T."/>
            <person name="Fujiyama A."/>
            <person name="Inagaki F."/>
            <person name="Takami H."/>
        </authorList>
    </citation>
    <scope>NUCLEOTIDE SEQUENCE</scope>
    <source>
        <strain evidence="1">Expedition CK06-06</strain>
    </source>
</reference>
<sequence>MEQNSAFRTAHIALLNEHLENNTTAQLLIQSEVLAGLSEGGQVPMSEAQANRLFNQTLATRNWLQALEAHHPEKDVLECAEVAHAAIGYGEGRIQA</sequence>
<proteinExistence type="predicted"/>